<protein>
    <submittedName>
        <fullName evidence="1">Uncharacterized protein</fullName>
    </submittedName>
</protein>
<dbReference type="STRING" id="56216.A0A1A6HUM8"/>
<name>A0A1A6HUM8_NEOLE</name>
<dbReference type="Gene3D" id="3.40.720.10">
    <property type="entry name" value="Alkaline Phosphatase, subunit A"/>
    <property type="match status" value="1"/>
</dbReference>
<organism evidence="1 2">
    <name type="scientific">Neotoma lepida</name>
    <name type="common">Desert woodrat</name>
    <dbReference type="NCBI Taxonomy" id="56216"/>
    <lineage>
        <taxon>Eukaryota</taxon>
        <taxon>Metazoa</taxon>
        <taxon>Chordata</taxon>
        <taxon>Craniata</taxon>
        <taxon>Vertebrata</taxon>
        <taxon>Euteleostomi</taxon>
        <taxon>Mammalia</taxon>
        <taxon>Eutheria</taxon>
        <taxon>Euarchontoglires</taxon>
        <taxon>Glires</taxon>
        <taxon>Rodentia</taxon>
        <taxon>Myomorpha</taxon>
        <taxon>Muroidea</taxon>
        <taxon>Cricetidae</taxon>
        <taxon>Neotominae</taxon>
        <taxon>Neotoma</taxon>
    </lineage>
</organism>
<sequence length="88" mass="9746">KEEKKQQDKSYHVKEEGGEDVEIFVHDLHAHLMEEVQEQNSTAHIMAFAGCLGPYTDCGLAPPAGQNSAWSRGHLLVGVAPYFPHFAN</sequence>
<feature type="non-terminal residue" evidence="1">
    <location>
        <position position="88"/>
    </location>
</feature>
<evidence type="ECO:0000313" key="1">
    <source>
        <dbReference type="EMBL" id="OBS82153.1"/>
    </source>
</evidence>
<reference evidence="1 2" key="1">
    <citation type="submission" date="2016-06" db="EMBL/GenBank/DDBJ databases">
        <title>The Draft Genome Sequence and Annotation of the Desert Woodrat Neotoma lepida.</title>
        <authorList>
            <person name="Campbell M."/>
            <person name="Oakeson K.F."/>
            <person name="Yandell M."/>
            <person name="Halpert J.R."/>
            <person name="Dearing D."/>
        </authorList>
    </citation>
    <scope>NUCLEOTIDE SEQUENCE [LARGE SCALE GENOMIC DNA]</scope>
    <source>
        <strain evidence="1">417</strain>
        <tissue evidence="1">Liver</tissue>
    </source>
</reference>
<gene>
    <name evidence="1" type="ORF">A6R68_23857</name>
</gene>
<comment type="caution">
    <text evidence="1">The sequence shown here is derived from an EMBL/GenBank/DDBJ whole genome shotgun (WGS) entry which is preliminary data.</text>
</comment>
<dbReference type="AlphaFoldDB" id="A0A1A6HUM8"/>
<evidence type="ECO:0000313" key="2">
    <source>
        <dbReference type="Proteomes" id="UP000092124"/>
    </source>
</evidence>
<feature type="non-terminal residue" evidence="1">
    <location>
        <position position="1"/>
    </location>
</feature>
<dbReference type="Proteomes" id="UP000092124">
    <property type="component" value="Unassembled WGS sequence"/>
</dbReference>
<dbReference type="OrthoDB" id="5818554at2759"/>
<keyword evidence="2" id="KW-1185">Reference proteome</keyword>
<accession>A0A1A6HUM8</accession>
<proteinExistence type="predicted"/>
<dbReference type="EMBL" id="LZPO01008179">
    <property type="protein sequence ID" value="OBS82153.1"/>
    <property type="molecule type" value="Genomic_DNA"/>
</dbReference>
<dbReference type="InterPro" id="IPR017850">
    <property type="entry name" value="Alkaline_phosphatase_core_sf"/>
</dbReference>